<feature type="domain" description="Solute-binding protein family 3/N-terminal" evidence="3">
    <location>
        <begin position="50"/>
        <end position="271"/>
    </location>
</feature>
<evidence type="ECO:0000256" key="2">
    <source>
        <dbReference type="SAM" id="SignalP"/>
    </source>
</evidence>
<keyword evidence="6" id="KW-1185">Reference proteome</keyword>
<dbReference type="CDD" id="cd13711">
    <property type="entry name" value="PBP2_Ngo0372_TcyA"/>
    <property type="match status" value="1"/>
</dbReference>
<protein>
    <submittedName>
        <fullName evidence="5">Amino acid ABC transporter substrate-binding protein</fullName>
    </submittedName>
</protein>
<name>A0ABP5MFW5_9MICO</name>
<dbReference type="SMART" id="SM00079">
    <property type="entry name" value="PBPe"/>
    <property type="match status" value="1"/>
</dbReference>
<dbReference type="InterPro" id="IPR001320">
    <property type="entry name" value="Iontro_rcpt_C"/>
</dbReference>
<accession>A0ABP5MFW5</accession>
<feature type="signal peptide" evidence="2">
    <location>
        <begin position="1"/>
        <end position="22"/>
    </location>
</feature>
<proteinExistence type="predicted"/>
<dbReference type="Gene3D" id="3.40.190.10">
    <property type="entry name" value="Periplasmic binding protein-like II"/>
    <property type="match status" value="2"/>
</dbReference>
<dbReference type="Pfam" id="PF00497">
    <property type="entry name" value="SBP_bac_3"/>
    <property type="match status" value="1"/>
</dbReference>
<feature type="chain" id="PRO_5045863924" evidence="2">
    <location>
        <begin position="23"/>
        <end position="277"/>
    </location>
</feature>
<evidence type="ECO:0000256" key="1">
    <source>
        <dbReference type="ARBA" id="ARBA00022729"/>
    </source>
</evidence>
<sequence>MLRSKSLRIAAVTAAVASLALAGCSASSSAPESSEEASGLTLADVQEAGVLVVGTEGTYSPFSFHADGGTGELTGYDVDVITAIAGELGVEVEFEETQWDAIFAGLDSGRWDVIANQVSINPEREERYLFSTPYTYSPGVLIVPTDSDIASFDDLEGVTSAQSLTSNWAEVATESGATVEGVEGFAQAVELLRTGRVDATINDRLTFLDYETAQGGDIGVEIVDETEDVSESAVTFRQGSDDLVAAVDEAIATLTADGTLAEISERYFGEDVSVATA</sequence>
<evidence type="ECO:0000313" key="6">
    <source>
        <dbReference type="Proteomes" id="UP001501599"/>
    </source>
</evidence>
<dbReference type="EMBL" id="BAAAQT010000005">
    <property type="protein sequence ID" value="GAA2173512.1"/>
    <property type="molecule type" value="Genomic_DNA"/>
</dbReference>
<dbReference type="PANTHER" id="PTHR35936">
    <property type="entry name" value="MEMBRANE-BOUND LYTIC MUREIN TRANSGLYCOSYLASE F"/>
    <property type="match status" value="1"/>
</dbReference>
<dbReference type="Proteomes" id="UP001501599">
    <property type="component" value="Unassembled WGS sequence"/>
</dbReference>
<evidence type="ECO:0000313" key="5">
    <source>
        <dbReference type="EMBL" id="GAA2173512.1"/>
    </source>
</evidence>
<keyword evidence="1 2" id="KW-0732">Signal</keyword>
<dbReference type="PROSITE" id="PS51257">
    <property type="entry name" value="PROKAR_LIPOPROTEIN"/>
    <property type="match status" value="1"/>
</dbReference>
<feature type="domain" description="Ionotropic glutamate receptor C-terminal" evidence="4">
    <location>
        <begin position="50"/>
        <end position="270"/>
    </location>
</feature>
<gene>
    <name evidence="5" type="ORF">GCM10009846_15800</name>
</gene>
<dbReference type="RefSeq" id="WP_344342428.1">
    <property type="nucleotide sequence ID" value="NZ_BAAAQT010000005.1"/>
</dbReference>
<evidence type="ECO:0000259" key="3">
    <source>
        <dbReference type="SMART" id="SM00062"/>
    </source>
</evidence>
<reference evidence="6" key="1">
    <citation type="journal article" date="2019" name="Int. J. Syst. Evol. Microbiol.">
        <title>The Global Catalogue of Microorganisms (GCM) 10K type strain sequencing project: providing services to taxonomists for standard genome sequencing and annotation.</title>
        <authorList>
            <consortium name="The Broad Institute Genomics Platform"/>
            <consortium name="The Broad Institute Genome Sequencing Center for Infectious Disease"/>
            <person name="Wu L."/>
            <person name="Ma J."/>
        </authorList>
    </citation>
    <scope>NUCLEOTIDE SEQUENCE [LARGE SCALE GENOMIC DNA]</scope>
    <source>
        <strain evidence="6">JCM 16026</strain>
    </source>
</reference>
<evidence type="ECO:0000259" key="4">
    <source>
        <dbReference type="SMART" id="SM00079"/>
    </source>
</evidence>
<organism evidence="5 6">
    <name type="scientific">Agrococcus versicolor</name>
    <dbReference type="NCBI Taxonomy" id="501482"/>
    <lineage>
        <taxon>Bacteria</taxon>
        <taxon>Bacillati</taxon>
        <taxon>Actinomycetota</taxon>
        <taxon>Actinomycetes</taxon>
        <taxon>Micrococcales</taxon>
        <taxon>Microbacteriaceae</taxon>
        <taxon>Agrococcus</taxon>
    </lineage>
</organism>
<dbReference type="InterPro" id="IPR001638">
    <property type="entry name" value="Solute-binding_3/MltF_N"/>
</dbReference>
<dbReference type="SMART" id="SM00062">
    <property type="entry name" value="PBPb"/>
    <property type="match status" value="1"/>
</dbReference>
<dbReference type="SUPFAM" id="SSF53850">
    <property type="entry name" value="Periplasmic binding protein-like II"/>
    <property type="match status" value="1"/>
</dbReference>
<comment type="caution">
    <text evidence="5">The sequence shown here is derived from an EMBL/GenBank/DDBJ whole genome shotgun (WGS) entry which is preliminary data.</text>
</comment>
<dbReference type="PANTHER" id="PTHR35936:SF34">
    <property type="entry name" value="ABC TRANSPORTER EXTRACELLULAR-BINDING PROTEIN YCKB-RELATED"/>
    <property type="match status" value="1"/>
</dbReference>